<accession>A0ACC3MLY9</accession>
<dbReference type="EMBL" id="JAUTXU010000216">
    <property type="protein sequence ID" value="KAK3698024.1"/>
    <property type="molecule type" value="Genomic_DNA"/>
</dbReference>
<reference evidence="1" key="1">
    <citation type="submission" date="2023-07" db="EMBL/GenBank/DDBJ databases">
        <title>Black Yeasts Isolated from many extreme environments.</title>
        <authorList>
            <person name="Coleine C."/>
            <person name="Stajich J.E."/>
            <person name="Selbmann L."/>
        </authorList>
    </citation>
    <scope>NUCLEOTIDE SEQUENCE</scope>
    <source>
        <strain evidence="1">CCFEE 5714</strain>
    </source>
</reference>
<proteinExistence type="predicted"/>
<keyword evidence="2" id="KW-1185">Reference proteome</keyword>
<dbReference type="Proteomes" id="UP001281147">
    <property type="component" value="Unassembled WGS sequence"/>
</dbReference>
<comment type="caution">
    <text evidence="1">The sequence shown here is derived from an EMBL/GenBank/DDBJ whole genome shotgun (WGS) entry which is preliminary data.</text>
</comment>
<gene>
    <name evidence="1" type="ORF">LTR37_017140</name>
</gene>
<sequence>MALSRHSVATTGPLSVEEIVQQAQEFEFVPNRSLKNWLRSAQLLLTEAAICEQDGDLQKAYLYLYRHAELVIGKFPKHPEYKDPKLKADLAQAQKVVQKNLIKLEQWKPRINQQHQRYLKAVERRNTEKQRVQEERLNDVRQFHANDPLRQSSIGSEDGAYDRDEAQALNANEHRQLAVDLAHNEIRRRDASKQSTQRAGLSPSTVAARRQGFVAGSPEQHDKSSRHHYGFDTVNEGIREAGRHLQHRSKREPPKVDANQRAPGPSSYQYPSVPAKETAVDWRMPALQPGPKSESYRPPPALPTKEPPDGGRYQQDQYVPPVPPRPHQSGSPSPATATPSPPPAAPSKYTFKPTASTEAGTPLRTVLLPPDLRSAFLNLAHHNTSRNLETCGILCGTLISNALFINHLIIPDQLSSSDTCDTTEEGDNELFDFCDSNDLLVCGWIHTHPSQTCFLSSRDLHTSSGYQIMLPEAIAIVCAPRHNPDWGIFRLTDPPGLNHVLNCNQKGLFHPHSETNLYTDALRPGHVVEGPGLKFEVVDLRKG</sequence>
<protein>
    <submittedName>
        <fullName evidence="1">Uncharacterized protein</fullName>
    </submittedName>
</protein>
<evidence type="ECO:0000313" key="1">
    <source>
        <dbReference type="EMBL" id="KAK3698024.1"/>
    </source>
</evidence>
<organism evidence="1 2">
    <name type="scientific">Vermiconidia calcicola</name>
    <dbReference type="NCBI Taxonomy" id="1690605"/>
    <lineage>
        <taxon>Eukaryota</taxon>
        <taxon>Fungi</taxon>
        <taxon>Dikarya</taxon>
        <taxon>Ascomycota</taxon>
        <taxon>Pezizomycotina</taxon>
        <taxon>Dothideomycetes</taxon>
        <taxon>Dothideomycetidae</taxon>
        <taxon>Mycosphaerellales</taxon>
        <taxon>Extremaceae</taxon>
        <taxon>Vermiconidia</taxon>
    </lineage>
</organism>
<name>A0ACC3MLY9_9PEZI</name>
<evidence type="ECO:0000313" key="2">
    <source>
        <dbReference type="Proteomes" id="UP001281147"/>
    </source>
</evidence>